<dbReference type="InterPro" id="IPR050490">
    <property type="entry name" value="Bact_solute-bd_prot1"/>
</dbReference>
<comment type="subcellular location">
    <subcellularLocation>
        <location evidence="1">Periplasm</location>
    </subcellularLocation>
</comment>
<accession>A0A4Z0WBJ3</accession>
<evidence type="ECO:0000256" key="2">
    <source>
        <dbReference type="ARBA" id="ARBA00008520"/>
    </source>
</evidence>
<dbReference type="SUPFAM" id="SSF53850">
    <property type="entry name" value="Periplasmic binding protein-like II"/>
    <property type="match status" value="1"/>
</dbReference>
<comment type="caution">
    <text evidence="4">The sequence shown here is derived from an EMBL/GenBank/DDBJ whole genome shotgun (WGS) entry which is preliminary data.</text>
</comment>
<dbReference type="InterPro" id="IPR006059">
    <property type="entry name" value="SBP"/>
</dbReference>
<evidence type="ECO:0000313" key="5">
    <source>
        <dbReference type="Proteomes" id="UP000297475"/>
    </source>
</evidence>
<dbReference type="PANTHER" id="PTHR43649:SF32">
    <property type="entry name" value="SUGAR BINDING SECRETED PROTEIN"/>
    <property type="match status" value="1"/>
</dbReference>
<dbReference type="Pfam" id="PF13416">
    <property type="entry name" value="SBP_bac_8"/>
    <property type="match status" value="1"/>
</dbReference>
<reference evidence="4 5" key="1">
    <citation type="submission" date="2019-04" db="EMBL/GenBank/DDBJ databases">
        <title>Natronospirillum operosus gen. nov., sp. nov., a haloalkaliphilic satellite isolated from decaying biomass of laboratory culture of cyanobacterium Geitlerinema sp. and proposal of Natronospirillaceae fam. nov. and Saccharospirillaceae fam. nov.</title>
        <authorList>
            <person name="Kevbrin V."/>
            <person name="Boltyanskaya Y."/>
            <person name="Koziaeva V."/>
            <person name="Grouzdev D.S."/>
            <person name="Park M."/>
            <person name="Cho J."/>
        </authorList>
    </citation>
    <scope>NUCLEOTIDE SEQUENCE [LARGE SCALE GENOMIC DNA]</scope>
    <source>
        <strain evidence="4 5">G-116</strain>
    </source>
</reference>
<organism evidence="4 5">
    <name type="scientific">Natronospirillum operosum</name>
    <dbReference type="NCBI Taxonomy" id="2759953"/>
    <lineage>
        <taxon>Bacteria</taxon>
        <taxon>Pseudomonadati</taxon>
        <taxon>Pseudomonadota</taxon>
        <taxon>Gammaproteobacteria</taxon>
        <taxon>Oceanospirillales</taxon>
        <taxon>Natronospirillaceae</taxon>
        <taxon>Natronospirillum</taxon>
    </lineage>
</organism>
<dbReference type="GO" id="GO:0042597">
    <property type="term" value="C:periplasmic space"/>
    <property type="evidence" value="ECO:0007669"/>
    <property type="project" value="UniProtKB-SubCell"/>
</dbReference>
<keyword evidence="5" id="KW-1185">Reference proteome</keyword>
<dbReference type="OrthoDB" id="9808332at2"/>
<evidence type="ECO:0000313" key="4">
    <source>
        <dbReference type="EMBL" id="TGG90649.1"/>
    </source>
</evidence>
<dbReference type="Gene3D" id="3.40.190.10">
    <property type="entry name" value="Periplasmic binding protein-like II"/>
    <property type="match status" value="1"/>
</dbReference>
<dbReference type="AlphaFoldDB" id="A0A4Z0WBJ3"/>
<comment type="similarity">
    <text evidence="2">Belongs to the bacterial solute-binding protein 1 family.</text>
</comment>
<dbReference type="RefSeq" id="WP_135484737.1">
    <property type="nucleotide sequence ID" value="NZ_SRMF01000012.1"/>
</dbReference>
<dbReference type="EMBL" id="SRMF01000012">
    <property type="protein sequence ID" value="TGG90649.1"/>
    <property type="molecule type" value="Genomic_DNA"/>
</dbReference>
<name>A0A4Z0WBJ3_9GAMM</name>
<sequence>MKTTLRAGAALATLALAGGTLAADIRFDGFPDYDSQLNAILPDFEAQTGISVDMLMNEHGGHHERIATTLATGSGLGDVVLIDVGFVGSYVDGGGFMDLTDLFAPHADQFAEYAVTQGQGSDGRQYGIPVDLGPGVMYFRRDYMEDLGYDVDEVMADWDSYLEYGRDLRDNHDVLLIGHANDVAQAYYNFNVEPGNGLYFDADGEPLVTNERFQRAFELARTVRDENMDGRINAWSEDWYQGFQEGKFATQMSGAWLLGHLQNWMAPDTAGNWGVSHLPSGMYGTWGGSFLGIPVQSGNPDQAWELIEYMISEDIQLAGFDNIAAFPANVNTYDDSMFEESIDFLRGQQARQMWAEIAENVEPVAPHRGDQIANSLIDEALENVLDEGMDIEQALRNAENQIRRRVR</sequence>
<dbReference type="Proteomes" id="UP000297475">
    <property type="component" value="Unassembled WGS sequence"/>
</dbReference>
<feature type="chain" id="PRO_5021297921" evidence="3">
    <location>
        <begin position="23"/>
        <end position="407"/>
    </location>
</feature>
<evidence type="ECO:0000256" key="3">
    <source>
        <dbReference type="SAM" id="SignalP"/>
    </source>
</evidence>
<proteinExistence type="inferred from homology"/>
<gene>
    <name evidence="4" type="ORF">E4656_18165</name>
</gene>
<evidence type="ECO:0000256" key="1">
    <source>
        <dbReference type="ARBA" id="ARBA00004418"/>
    </source>
</evidence>
<keyword evidence="3" id="KW-0732">Signal</keyword>
<feature type="signal peptide" evidence="3">
    <location>
        <begin position="1"/>
        <end position="22"/>
    </location>
</feature>
<protein>
    <submittedName>
        <fullName evidence="4">Extracellular solute-binding protein</fullName>
    </submittedName>
</protein>
<dbReference type="PANTHER" id="PTHR43649">
    <property type="entry name" value="ARABINOSE-BINDING PROTEIN-RELATED"/>
    <property type="match status" value="1"/>
</dbReference>